<dbReference type="Pfam" id="PF01564">
    <property type="entry name" value="Spermine_synth"/>
    <property type="match status" value="1"/>
</dbReference>
<comment type="caution">
    <text evidence="4">The sequence shown here is derived from an EMBL/GenBank/DDBJ whole genome shotgun (WGS) entry which is preliminary data.</text>
</comment>
<evidence type="ECO:0000259" key="3">
    <source>
        <dbReference type="Pfam" id="PF14378"/>
    </source>
</evidence>
<dbReference type="NCBIfam" id="NF037959">
    <property type="entry name" value="MFS_SpdSyn"/>
    <property type="match status" value="1"/>
</dbReference>
<feature type="transmembrane region" description="Helical" evidence="2">
    <location>
        <begin position="582"/>
        <end position="603"/>
    </location>
</feature>
<reference evidence="4 5" key="1">
    <citation type="journal article" date="2019" name="Antonie Van Leeuwenhoek">
        <title>Description of 'Ca. Methylobacter oryzae' KRF1, a novel species from the environmentally important Methylobacter clade 2.</title>
        <authorList>
            <person name="Khatri K."/>
            <person name="Mohite J.A."/>
            <person name="Pandit P.S."/>
            <person name="Bahulikar R."/>
            <person name="Rahalkar M.C."/>
        </authorList>
    </citation>
    <scope>NUCLEOTIDE SEQUENCE [LARGE SCALE GENOMIC DNA]</scope>
    <source>
        <strain evidence="4 5">KRF1</strain>
    </source>
</reference>
<dbReference type="PANTHER" id="PTHR43317:SF1">
    <property type="entry name" value="THERMOSPERMINE SYNTHASE ACAULIS5"/>
    <property type="match status" value="1"/>
</dbReference>
<evidence type="ECO:0000313" key="5">
    <source>
        <dbReference type="Proteomes" id="UP000733744"/>
    </source>
</evidence>
<evidence type="ECO:0000256" key="2">
    <source>
        <dbReference type="SAM" id="Phobius"/>
    </source>
</evidence>
<feature type="transmembrane region" description="Helical" evidence="2">
    <location>
        <begin position="32"/>
        <end position="58"/>
    </location>
</feature>
<feature type="transmembrane region" description="Helical" evidence="2">
    <location>
        <begin position="128"/>
        <end position="149"/>
    </location>
</feature>
<organism evidence="4 5">
    <name type="scientific">Candidatus Methylobacter oryzae</name>
    <dbReference type="NCBI Taxonomy" id="2497749"/>
    <lineage>
        <taxon>Bacteria</taxon>
        <taxon>Pseudomonadati</taxon>
        <taxon>Pseudomonadota</taxon>
        <taxon>Gammaproteobacteria</taxon>
        <taxon>Methylococcales</taxon>
        <taxon>Methylococcaceae</taxon>
        <taxon>Methylobacter</taxon>
    </lineage>
</organism>
<dbReference type="CDD" id="cd02440">
    <property type="entry name" value="AdoMet_MTases"/>
    <property type="match status" value="1"/>
</dbReference>
<gene>
    <name evidence="4" type="ORF">EKO24_005560</name>
</gene>
<feature type="transmembrane region" description="Helical" evidence="2">
    <location>
        <begin position="498"/>
        <end position="519"/>
    </location>
</feature>
<feature type="transmembrane region" description="Helical" evidence="2">
    <location>
        <begin position="187"/>
        <end position="210"/>
    </location>
</feature>
<feature type="transmembrane region" description="Helical" evidence="2">
    <location>
        <begin position="7"/>
        <end position="26"/>
    </location>
</feature>
<keyword evidence="1" id="KW-0620">Polyamine biosynthesis</keyword>
<keyword evidence="2" id="KW-0472">Membrane</keyword>
<feature type="transmembrane region" description="Helical" evidence="2">
    <location>
        <begin position="609"/>
        <end position="628"/>
    </location>
</feature>
<feature type="transmembrane region" description="Helical" evidence="2">
    <location>
        <begin position="846"/>
        <end position="863"/>
    </location>
</feature>
<dbReference type="InterPro" id="IPR029063">
    <property type="entry name" value="SAM-dependent_MTases_sf"/>
</dbReference>
<keyword evidence="2" id="KW-1133">Transmembrane helix</keyword>
<dbReference type="SUPFAM" id="SSF53335">
    <property type="entry name" value="S-adenosyl-L-methionine-dependent methyltransferases"/>
    <property type="match status" value="1"/>
</dbReference>
<dbReference type="InterPro" id="IPR026841">
    <property type="entry name" value="Aur1/Ipt1"/>
</dbReference>
<dbReference type="RefSeq" id="WP_127026880.1">
    <property type="nucleotide sequence ID" value="NZ_RYFG02000025.1"/>
</dbReference>
<dbReference type="EMBL" id="RYFG02000025">
    <property type="protein sequence ID" value="TRX00786.1"/>
    <property type="molecule type" value="Genomic_DNA"/>
</dbReference>
<dbReference type="Gene3D" id="3.40.50.150">
    <property type="entry name" value="Vaccinia Virus protein VP39"/>
    <property type="match status" value="1"/>
</dbReference>
<feature type="transmembrane region" description="Helical" evidence="2">
    <location>
        <begin position="870"/>
        <end position="887"/>
    </location>
</feature>
<protein>
    <recommendedName>
        <fullName evidence="3">Inositolphosphotransferase Aur1/Ipt1 domain-containing protein</fullName>
    </recommendedName>
</protein>
<proteinExistence type="predicted"/>
<feature type="transmembrane region" description="Helical" evidence="2">
    <location>
        <begin position="222"/>
        <end position="239"/>
    </location>
</feature>
<evidence type="ECO:0000256" key="1">
    <source>
        <dbReference type="ARBA" id="ARBA00023115"/>
    </source>
</evidence>
<feature type="transmembrane region" description="Helical" evidence="2">
    <location>
        <begin position="65"/>
        <end position="83"/>
    </location>
</feature>
<feature type="transmembrane region" description="Helical" evidence="2">
    <location>
        <begin position="663"/>
        <end position="685"/>
    </location>
</feature>
<keyword evidence="2" id="KW-0812">Transmembrane</keyword>
<dbReference type="Proteomes" id="UP000733744">
    <property type="component" value="Unassembled WGS sequence"/>
</dbReference>
<feature type="transmembrane region" description="Helical" evidence="2">
    <location>
        <begin position="95"/>
        <end position="116"/>
    </location>
</feature>
<feature type="transmembrane region" description="Helical" evidence="2">
    <location>
        <begin position="356"/>
        <end position="374"/>
    </location>
</feature>
<dbReference type="PANTHER" id="PTHR43317">
    <property type="entry name" value="THERMOSPERMINE SYNTHASE ACAULIS5"/>
    <property type="match status" value="1"/>
</dbReference>
<feature type="transmembrane region" description="Helical" evidence="2">
    <location>
        <begin position="380"/>
        <end position="399"/>
    </location>
</feature>
<feature type="transmembrane region" description="Helical" evidence="2">
    <location>
        <begin position="300"/>
        <end position="317"/>
    </location>
</feature>
<accession>A0ABY3CE52</accession>
<dbReference type="Pfam" id="PF14378">
    <property type="entry name" value="PAP2_3"/>
    <property type="match status" value="1"/>
</dbReference>
<feature type="domain" description="Inositolphosphotransferase Aur1/Ipt1" evidence="3">
    <location>
        <begin position="165"/>
        <end position="340"/>
    </location>
</feature>
<keyword evidence="5" id="KW-1185">Reference proteome</keyword>
<feature type="transmembrane region" description="Helical" evidence="2">
    <location>
        <begin position="436"/>
        <end position="462"/>
    </location>
</feature>
<sequence>MRLDSGFALKLSILIFIIGSLLSITGLCQAPITAVLFILTSPENVGGMLIHFFALYFFSRNQLKDAYKAILISFTGVFLHYAFLKLNGEFKWLNWEFIFFFWFGLVSLVTLIIDANRNSKLNRSYNQSLDLLTAGIAGLFYGVIAYSFLDLTVKLHPITFDSVALHIDQNFGFQPSLLMGKLFDHFYAIKIMAKYAYSFMPVGFSIVYAYQAKSERCPPANIIVVLVISGILGTIGYHLCPISGPHYLLGNQFPSLANGLDSVAKYPTLVGPAPRNGMPSLHFGWTFLMLLNVIHFRQRLLTGFFSVLLFLIVLATLGLGEHYLIDLVAGFNFAFAAQALCMSVNNHGRLWRNRTILIGIGNWLLFVAIVRWGLPIFEAFPGLIWLISLATMASSLWAYRQLSAYVIWLPRQTPLPIFVGLFEFKTRLLDNPAKPLLVLFFISGFAGLIYEVLFARILALTFGGQATATYTVLAVYMGGMALGAWLGGKIAQKRADTVLLYAYCELGIALYCIATPFWFGMIKSLYVSWAGDLPADAEILVVLRVALGSLALLLPTVLMGMTLPLLVKGFNRFQQSCGQSVAVLYGSNTLGAASGALLAGYLILPSLGIINTTFLCTVLNLIVALLGIEYHKRFILADREFSFSIAAKIEVLRLSTSPNLRHLYAALLVLGVGGAGTLILEINYMQLLAVVAGNSTYAFSLMLFTFLLGLAAGAELARQLLKTALSLLGLLGVLELALGSLILIGIFQWDGMPSNFAVYGSYPITLGFGARETIRGIVCWFAMFPPALIIGMIYPVAMEIIDKNSPQGQGISMFGNAAALNTFGNIVGVLFGAFLLLPWLGVLKSLQILASISFLLGFVLLIISPWNRRVWASAMIMLVGGLFFMQPKTLNYQALASGANVYFQATGWGEVIDHAESVDGGLTTVVKNKSPVTGESILTLLTNGKFQGNNAEKGEVQAQVGFALSPLLHTSKREQALVIGYGTGMTSRTLKAAGFSHLDIVDLSSDVITLANRYFYDINDRVTEKNGVNTYITDGRNFLLLQSKKYDVIGLELTSIWFAGAASLYNQEFYQLAKQRLKPDGVLQQWVQLHHLDTLDMLHIIGSVRAEFNYVWLYEIGGQGMIIATNDSTRKPSLENASQLNKNTNLTALLQIYGQGAEKLLNNALLSPSAIDKMLTANNVPENYWLSTDDNLFLEYHTPRGNSLNAEQSVNQNRAFFGQFKQM</sequence>
<evidence type="ECO:0000313" key="4">
    <source>
        <dbReference type="EMBL" id="TRX00786.1"/>
    </source>
</evidence>
<feature type="transmembrane region" description="Helical" evidence="2">
    <location>
        <begin position="724"/>
        <end position="749"/>
    </location>
</feature>
<feature type="transmembrane region" description="Helical" evidence="2">
    <location>
        <begin position="468"/>
        <end position="486"/>
    </location>
</feature>
<feature type="transmembrane region" description="Helical" evidence="2">
    <location>
        <begin position="697"/>
        <end position="717"/>
    </location>
</feature>
<feature type="transmembrane region" description="Helical" evidence="2">
    <location>
        <begin position="818"/>
        <end position="840"/>
    </location>
</feature>
<dbReference type="CDD" id="cd03386">
    <property type="entry name" value="PAP2_Aur1_like"/>
    <property type="match status" value="1"/>
</dbReference>
<feature type="transmembrane region" description="Helical" evidence="2">
    <location>
        <begin position="277"/>
        <end position="293"/>
    </location>
</feature>
<feature type="transmembrane region" description="Helical" evidence="2">
    <location>
        <begin position="539"/>
        <end position="561"/>
    </location>
</feature>
<feature type="transmembrane region" description="Helical" evidence="2">
    <location>
        <begin position="774"/>
        <end position="797"/>
    </location>
</feature>
<feature type="transmembrane region" description="Helical" evidence="2">
    <location>
        <begin position="323"/>
        <end position="344"/>
    </location>
</feature>
<name>A0ABY3CE52_9GAMM</name>